<gene>
    <name evidence="9" type="ORF">SD10_10440</name>
</gene>
<dbReference type="Proteomes" id="UP000033054">
    <property type="component" value="Chromosome"/>
</dbReference>
<evidence type="ECO:0000256" key="7">
    <source>
        <dbReference type="ARBA" id="ARBA00023136"/>
    </source>
</evidence>
<feature type="transmembrane region" description="Helical" evidence="8">
    <location>
        <begin position="17"/>
        <end position="37"/>
    </location>
</feature>
<evidence type="ECO:0000256" key="4">
    <source>
        <dbReference type="ARBA" id="ARBA00022475"/>
    </source>
</evidence>
<dbReference type="KEGG" id="srd:SD10_10440"/>
<feature type="transmembrane region" description="Helical" evidence="8">
    <location>
        <begin position="144"/>
        <end position="167"/>
    </location>
</feature>
<keyword evidence="4" id="KW-1003">Cell membrane</keyword>
<dbReference type="OrthoDB" id="958273at2"/>
<dbReference type="InterPro" id="IPR051629">
    <property type="entry name" value="Sulfite_efflux_TDT"/>
</dbReference>
<dbReference type="GO" id="GO:0000319">
    <property type="term" value="F:sulfite transmembrane transporter activity"/>
    <property type="evidence" value="ECO:0007669"/>
    <property type="project" value="TreeGrafter"/>
</dbReference>
<dbReference type="RefSeq" id="WP_046579330.1">
    <property type="nucleotide sequence ID" value="NZ_CP010429.1"/>
</dbReference>
<proteinExistence type="inferred from homology"/>
<evidence type="ECO:0000256" key="5">
    <source>
        <dbReference type="ARBA" id="ARBA00022692"/>
    </source>
</evidence>
<feature type="transmembrane region" description="Helical" evidence="8">
    <location>
        <begin position="252"/>
        <end position="271"/>
    </location>
</feature>
<dbReference type="PATRIC" id="fig|1379870.5.peg.2270"/>
<dbReference type="InterPro" id="IPR038665">
    <property type="entry name" value="Voltage-dep_anion_channel_sf"/>
</dbReference>
<evidence type="ECO:0000256" key="8">
    <source>
        <dbReference type="SAM" id="Phobius"/>
    </source>
</evidence>
<feature type="transmembrane region" description="Helical" evidence="8">
    <location>
        <begin position="83"/>
        <end position="103"/>
    </location>
</feature>
<feature type="transmembrane region" description="Helical" evidence="8">
    <location>
        <begin position="283"/>
        <end position="302"/>
    </location>
</feature>
<dbReference type="Gene3D" id="1.50.10.150">
    <property type="entry name" value="Voltage-dependent anion channel"/>
    <property type="match status" value="1"/>
</dbReference>
<dbReference type="EMBL" id="CP010429">
    <property type="protein sequence ID" value="AKD58451.1"/>
    <property type="molecule type" value="Genomic_DNA"/>
</dbReference>
<evidence type="ECO:0000313" key="10">
    <source>
        <dbReference type="Proteomes" id="UP000033054"/>
    </source>
</evidence>
<dbReference type="PANTHER" id="PTHR31686">
    <property type="match status" value="1"/>
</dbReference>
<comment type="subcellular location">
    <subcellularLocation>
        <location evidence="1">Cell membrane</location>
        <topology evidence="1">Multi-pass membrane protein</topology>
    </subcellularLocation>
</comment>
<name>A0A0E3VAP8_9BACT</name>
<feature type="transmembrane region" description="Helical" evidence="8">
    <location>
        <begin position="322"/>
        <end position="342"/>
    </location>
</feature>
<keyword evidence="10" id="KW-1185">Reference proteome</keyword>
<keyword evidence="5 8" id="KW-0812">Transmembrane</keyword>
<dbReference type="STRING" id="1379870.SD10_10440"/>
<keyword evidence="6 8" id="KW-1133">Transmembrane helix</keyword>
<dbReference type="AlphaFoldDB" id="A0A0E3VAP8"/>
<dbReference type="PANTHER" id="PTHR31686:SF1">
    <property type="entry name" value="SULFITE EFFLUX PUMP SSU1"/>
    <property type="match status" value="1"/>
</dbReference>
<evidence type="ECO:0000256" key="1">
    <source>
        <dbReference type="ARBA" id="ARBA00004651"/>
    </source>
</evidence>
<dbReference type="GO" id="GO:0005886">
    <property type="term" value="C:plasma membrane"/>
    <property type="evidence" value="ECO:0007669"/>
    <property type="project" value="UniProtKB-SubCell"/>
</dbReference>
<evidence type="ECO:0000256" key="2">
    <source>
        <dbReference type="ARBA" id="ARBA00008566"/>
    </source>
</evidence>
<feature type="transmembrane region" description="Helical" evidence="8">
    <location>
        <begin position="109"/>
        <end position="132"/>
    </location>
</feature>
<comment type="similarity">
    <text evidence="2">Belongs to the tellurite-resistance/dicarboxylate transporter (TDT) family.</text>
</comment>
<evidence type="ECO:0000256" key="3">
    <source>
        <dbReference type="ARBA" id="ARBA00022448"/>
    </source>
</evidence>
<sequence>MKISPVLKQAIQSLPPAYFALVMATGIVSIGAHLVGWEAISTTLFWVNKLAYTGLLTLLLLRLVLFFPAVLTDLTSHARGPGFFTVVAGSCVLGIQYQLLAHHSGVATVLWYFALGLWVVLVYAFFVGVIISPEKPTLEKGLNGTWLLITVSIQSLAVLGTLLAAQLPFPTSVILFGAVCAFLLGFVFYLFLISLILYRLLFLPEKAEAFTPPYWIDMGAVAITTLAGATLIERIQAATHTGLADLLPFLKGVSLVAWATATWWIPLIVLLEGWRHGAKKVPVAYTPQYWSLVFPIGMYVVASWRLAEAQRWPFLFPIAQGFSYAALVAWAATFLAMCVHLVKSIRQPAS</sequence>
<reference evidence="9 10" key="1">
    <citation type="journal article" date="2014" name="Curr. Microbiol.">
        <title>Spirosoma radiotolerans sp. nov., a gamma-radiation-resistant bacterium isolated from gamma ray-irradiated soil.</title>
        <authorList>
            <person name="Lee J.J."/>
            <person name="Srinivasan S."/>
            <person name="Lim S."/>
            <person name="Joe M."/>
            <person name="Im S."/>
            <person name="Bae S.I."/>
            <person name="Park K.R."/>
            <person name="Han J.H."/>
            <person name="Park S.H."/>
            <person name="Joo B.M."/>
            <person name="Park S.J."/>
            <person name="Kim M.K."/>
        </authorList>
    </citation>
    <scope>NUCLEOTIDE SEQUENCE [LARGE SCALE GENOMIC DNA]</scope>
    <source>
        <strain evidence="9 10">DG5A</strain>
    </source>
</reference>
<feature type="transmembrane region" description="Helical" evidence="8">
    <location>
        <begin position="173"/>
        <end position="202"/>
    </location>
</feature>
<feature type="transmembrane region" description="Helical" evidence="8">
    <location>
        <begin position="49"/>
        <end position="71"/>
    </location>
</feature>
<protein>
    <submittedName>
        <fullName evidence="9">C4-dicarboxylate ABC transporter</fullName>
    </submittedName>
</protein>
<accession>A0A0E3VAP8</accession>
<dbReference type="Pfam" id="PF03595">
    <property type="entry name" value="SLAC1"/>
    <property type="match status" value="1"/>
</dbReference>
<dbReference type="InterPro" id="IPR004695">
    <property type="entry name" value="SLAC1/Mae1/Ssu1/TehA"/>
</dbReference>
<evidence type="ECO:0000256" key="6">
    <source>
        <dbReference type="ARBA" id="ARBA00022989"/>
    </source>
</evidence>
<keyword evidence="3" id="KW-0813">Transport</keyword>
<keyword evidence="7 8" id="KW-0472">Membrane</keyword>
<dbReference type="CDD" id="cd09319">
    <property type="entry name" value="TDT_like_1"/>
    <property type="match status" value="1"/>
</dbReference>
<feature type="transmembrane region" description="Helical" evidence="8">
    <location>
        <begin position="214"/>
        <end position="232"/>
    </location>
</feature>
<evidence type="ECO:0000313" key="9">
    <source>
        <dbReference type="EMBL" id="AKD58451.1"/>
    </source>
</evidence>
<organism evidence="9 10">
    <name type="scientific">Spirosoma radiotolerans</name>
    <dbReference type="NCBI Taxonomy" id="1379870"/>
    <lineage>
        <taxon>Bacteria</taxon>
        <taxon>Pseudomonadati</taxon>
        <taxon>Bacteroidota</taxon>
        <taxon>Cytophagia</taxon>
        <taxon>Cytophagales</taxon>
        <taxon>Cytophagaceae</taxon>
        <taxon>Spirosoma</taxon>
    </lineage>
</organism>
<dbReference type="HOGENOM" id="CLU_052472_0_0_10"/>